<organism evidence="1 2">
    <name type="scientific">Pendulispora brunnea</name>
    <dbReference type="NCBI Taxonomy" id="2905690"/>
    <lineage>
        <taxon>Bacteria</taxon>
        <taxon>Pseudomonadati</taxon>
        <taxon>Myxococcota</taxon>
        <taxon>Myxococcia</taxon>
        <taxon>Myxococcales</taxon>
        <taxon>Sorangiineae</taxon>
        <taxon>Pendulisporaceae</taxon>
        <taxon>Pendulispora</taxon>
    </lineage>
</organism>
<gene>
    <name evidence="1" type="ORF">LZC95_19755</name>
</gene>
<dbReference type="EMBL" id="CP089982">
    <property type="protein sequence ID" value="WXA99044.1"/>
    <property type="molecule type" value="Genomic_DNA"/>
</dbReference>
<proteinExistence type="predicted"/>
<accession>A0ABZ2KKI0</accession>
<evidence type="ECO:0000313" key="1">
    <source>
        <dbReference type="EMBL" id="WXA99044.1"/>
    </source>
</evidence>
<dbReference type="RefSeq" id="WP_394849674.1">
    <property type="nucleotide sequence ID" value="NZ_CP089982.1"/>
</dbReference>
<dbReference type="Proteomes" id="UP001379533">
    <property type="component" value="Chromosome"/>
</dbReference>
<sequence>MNSTTREPQFHIVRTTLATACHWDLTLDALIASGRALGGPWSLNVVDPAEVQSLASEITAAWDPDASLLMIFADGRACACLAGSGRGRALLHLADPPSATGREALRAAGFTVGNSPELWTITRSALLARANAISR</sequence>
<reference evidence="1 2" key="1">
    <citation type="submission" date="2021-12" db="EMBL/GenBank/DDBJ databases">
        <title>Discovery of the Pendulisporaceae a myxobacterial family with distinct sporulation behavior and unique specialized metabolism.</title>
        <authorList>
            <person name="Garcia R."/>
            <person name="Popoff A."/>
            <person name="Bader C.D."/>
            <person name="Loehr J."/>
            <person name="Walesch S."/>
            <person name="Walt C."/>
            <person name="Boldt J."/>
            <person name="Bunk B."/>
            <person name="Haeckl F.J.F.P.J."/>
            <person name="Gunesch A.P."/>
            <person name="Birkelbach J."/>
            <person name="Nuebel U."/>
            <person name="Pietschmann T."/>
            <person name="Bach T."/>
            <person name="Mueller R."/>
        </authorList>
    </citation>
    <scope>NUCLEOTIDE SEQUENCE [LARGE SCALE GENOMIC DNA]</scope>
    <source>
        <strain evidence="1 2">MSr12523</strain>
    </source>
</reference>
<protein>
    <submittedName>
        <fullName evidence="1">Uncharacterized protein</fullName>
    </submittedName>
</protein>
<evidence type="ECO:0000313" key="2">
    <source>
        <dbReference type="Proteomes" id="UP001379533"/>
    </source>
</evidence>
<keyword evidence="2" id="KW-1185">Reference proteome</keyword>
<name>A0ABZ2KKI0_9BACT</name>